<evidence type="ECO:0000259" key="1">
    <source>
        <dbReference type="SMART" id="SM00739"/>
    </source>
</evidence>
<proteinExistence type="predicted"/>
<keyword evidence="3" id="KW-1185">Reference proteome</keyword>
<dbReference type="SUPFAM" id="SSF50104">
    <property type="entry name" value="Translation proteins SH3-like domain"/>
    <property type="match status" value="1"/>
</dbReference>
<organism evidence="2 3">
    <name type="scientific">Mycena chlorophos</name>
    <name type="common">Agaric fungus</name>
    <name type="synonym">Agaricus chlorophos</name>
    <dbReference type="NCBI Taxonomy" id="658473"/>
    <lineage>
        <taxon>Eukaryota</taxon>
        <taxon>Fungi</taxon>
        <taxon>Dikarya</taxon>
        <taxon>Basidiomycota</taxon>
        <taxon>Agaricomycotina</taxon>
        <taxon>Agaricomycetes</taxon>
        <taxon>Agaricomycetidae</taxon>
        <taxon>Agaricales</taxon>
        <taxon>Marasmiineae</taxon>
        <taxon>Mycenaceae</taxon>
        <taxon>Mycena</taxon>
    </lineage>
</organism>
<evidence type="ECO:0000313" key="3">
    <source>
        <dbReference type="Proteomes" id="UP000815677"/>
    </source>
</evidence>
<dbReference type="EMBL" id="DF837696">
    <property type="protein sequence ID" value="GAT42296.1"/>
    <property type="molecule type" value="Genomic_DNA"/>
</dbReference>
<dbReference type="InterPro" id="IPR008991">
    <property type="entry name" value="Translation_prot_SH3-like_sf"/>
</dbReference>
<dbReference type="Proteomes" id="UP000815677">
    <property type="component" value="Unassembled WGS sequence"/>
</dbReference>
<feature type="domain" description="KOW" evidence="1">
    <location>
        <begin position="331"/>
        <end position="358"/>
    </location>
</feature>
<dbReference type="InterPro" id="IPR005824">
    <property type="entry name" value="KOW"/>
</dbReference>
<reference evidence="2" key="1">
    <citation type="submission" date="2014-09" db="EMBL/GenBank/DDBJ databases">
        <title>Genome sequence of the luminous mushroom Mycena chlorophos for searching fungal bioluminescence genes.</title>
        <authorList>
            <person name="Tanaka Y."/>
            <person name="Kasuga D."/>
            <person name="Oba Y."/>
            <person name="Hase S."/>
            <person name="Sato K."/>
            <person name="Oba Y."/>
            <person name="Sakakibara Y."/>
        </authorList>
    </citation>
    <scope>NUCLEOTIDE SEQUENCE</scope>
</reference>
<name>A0ABQ0KXQ0_MYCCL</name>
<sequence length="367" mass="41155">MEVADFRVADRVIERRPPERRARKRAREDITADAAASKWQQLHSFSGERTVERGLPLGDRLNWEHTGSGNYRTQVGSRSAGWGASSWRALRDGEDRPVSLRSKFKWAQLSAGATNQHEGTWALVEDEDGDVFVITEDGRTTNSFHRLRWAHHCPIEEILHVGGQPSTEVIRAWKRSNSGVLRRAFDSGEGMGLRPGWRVTLVEAPWYLDDLRDGYIVGLVGSSSAPLVIVRVSCGGEPLDSSRADFVKQLTAKVQSGDLVPTWLHHLRRHFFAGEGMPVVGERVETGQGTRPYRRGFVQEVLDGGGGKRVRLWDEESMQLVDVEVREVQRRFEKGDSVKVVEGFYEGRRGTVVEVFDLIPEGYAAPG</sequence>
<evidence type="ECO:0000313" key="2">
    <source>
        <dbReference type="EMBL" id="GAT42296.1"/>
    </source>
</evidence>
<protein>
    <recommendedName>
        <fullName evidence="1">KOW domain-containing protein</fullName>
    </recommendedName>
</protein>
<accession>A0ABQ0KXQ0</accession>
<gene>
    <name evidence="2" type="ORF">MCHLO_00015</name>
</gene>
<dbReference type="SMART" id="SM00739">
    <property type="entry name" value="KOW"/>
    <property type="match status" value="1"/>
</dbReference>